<dbReference type="Proteomes" id="UP001060215">
    <property type="component" value="Chromosome 7"/>
</dbReference>
<keyword evidence="2" id="KW-1185">Reference proteome</keyword>
<organism evidence="1 2">
    <name type="scientific">Camellia lanceoleosa</name>
    <dbReference type="NCBI Taxonomy" id="1840588"/>
    <lineage>
        <taxon>Eukaryota</taxon>
        <taxon>Viridiplantae</taxon>
        <taxon>Streptophyta</taxon>
        <taxon>Embryophyta</taxon>
        <taxon>Tracheophyta</taxon>
        <taxon>Spermatophyta</taxon>
        <taxon>Magnoliopsida</taxon>
        <taxon>eudicotyledons</taxon>
        <taxon>Gunneridae</taxon>
        <taxon>Pentapetalae</taxon>
        <taxon>asterids</taxon>
        <taxon>Ericales</taxon>
        <taxon>Theaceae</taxon>
        <taxon>Camellia</taxon>
    </lineage>
</organism>
<accession>A0ACC0H190</accession>
<gene>
    <name evidence="1" type="ORF">LOK49_LG07G01012</name>
</gene>
<evidence type="ECO:0000313" key="1">
    <source>
        <dbReference type="EMBL" id="KAI8006360.1"/>
    </source>
</evidence>
<comment type="caution">
    <text evidence="1">The sequence shown here is derived from an EMBL/GenBank/DDBJ whole genome shotgun (WGS) entry which is preliminary data.</text>
</comment>
<proteinExistence type="predicted"/>
<protein>
    <submittedName>
        <fullName evidence="1">Uncharacterized protein</fullName>
    </submittedName>
</protein>
<sequence>MARDCFAKILSQTDANSYLEVPKSALYLPPSNSIIPVLDQNGYVWEFKAPAKPSSGRRTLRGTWPQFAKTYFLRAGDAVKLSYDPNTNQYFVEFQKQIPATLPLFV</sequence>
<dbReference type="EMBL" id="CM045764">
    <property type="protein sequence ID" value="KAI8006360.1"/>
    <property type="molecule type" value="Genomic_DNA"/>
</dbReference>
<evidence type="ECO:0000313" key="2">
    <source>
        <dbReference type="Proteomes" id="UP001060215"/>
    </source>
</evidence>
<name>A0ACC0H190_9ERIC</name>
<reference evidence="1 2" key="1">
    <citation type="journal article" date="2022" name="Plant J.">
        <title>Chromosome-level genome of Camellia lanceoleosa provides a valuable resource for understanding genome evolution and self-incompatibility.</title>
        <authorList>
            <person name="Gong W."/>
            <person name="Xiao S."/>
            <person name="Wang L."/>
            <person name="Liao Z."/>
            <person name="Chang Y."/>
            <person name="Mo W."/>
            <person name="Hu G."/>
            <person name="Li W."/>
            <person name="Zhao G."/>
            <person name="Zhu H."/>
            <person name="Hu X."/>
            <person name="Ji K."/>
            <person name="Xiang X."/>
            <person name="Song Q."/>
            <person name="Yuan D."/>
            <person name="Jin S."/>
            <person name="Zhang L."/>
        </authorList>
    </citation>
    <scope>NUCLEOTIDE SEQUENCE [LARGE SCALE GENOMIC DNA]</scope>
    <source>
        <strain evidence="1">SQ_2022a</strain>
    </source>
</reference>